<name>A0A229UJ99_9BACL</name>
<reference evidence="1 2" key="1">
    <citation type="submission" date="2017-07" db="EMBL/GenBank/DDBJ databases">
        <title>Genome sequencing and assembly of Paenibacillus rigui.</title>
        <authorList>
            <person name="Mayilraj S."/>
        </authorList>
    </citation>
    <scope>NUCLEOTIDE SEQUENCE [LARGE SCALE GENOMIC DNA]</scope>
    <source>
        <strain evidence="1 2">JCM 16352</strain>
    </source>
</reference>
<dbReference type="RefSeq" id="WP_094017757.1">
    <property type="nucleotide sequence ID" value="NZ_NMQW01000047.1"/>
</dbReference>
<dbReference type="AlphaFoldDB" id="A0A229UJ99"/>
<evidence type="ECO:0000313" key="2">
    <source>
        <dbReference type="Proteomes" id="UP000215509"/>
    </source>
</evidence>
<sequence length="97" mass="11505">MSVYQTEKEKHLQMVYKNNVVVAMDGSRMIVVHSKRSIKPLLPFEISEEVLKQWKQRDNRIAVTETSYKELFASAIHQADHKLEYIHDFNDIEFSEH</sequence>
<keyword evidence="2" id="KW-1185">Reference proteome</keyword>
<proteinExistence type="predicted"/>
<protein>
    <submittedName>
        <fullName evidence="1">Uncharacterized protein</fullName>
    </submittedName>
</protein>
<gene>
    <name evidence="1" type="ORF">CF651_25825</name>
</gene>
<evidence type="ECO:0000313" key="1">
    <source>
        <dbReference type="EMBL" id="OXM83431.1"/>
    </source>
</evidence>
<dbReference type="Proteomes" id="UP000215509">
    <property type="component" value="Unassembled WGS sequence"/>
</dbReference>
<dbReference type="EMBL" id="NMQW01000047">
    <property type="protein sequence ID" value="OXM83431.1"/>
    <property type="molecule type" value="Genomic_DNA"/>
</dbReference>
<dbReference type="OrthoDB" id="2622775at2"/>
<comment type="caution">
    <text evidence="1">The sequence shown here is derived from an EMBL/GenBank/DDBJ whole genome shotgun (WGS) entry which is preliminary data.</text>
</comment>
<accession>A0A229UJ99</accession>
<organism evidence="1 2">
    <name type="scientific">Paenibacillus rigui</name>
    <dbReference type="NCBI Taxonomy" id="554312"/>
    <lineage>
        <taxon>Bacteria</taxon>
        <taxon>Bacillati</taxon>
        <taxon>Bacillota</taxon>
        <taxon>Bacilli</taxon>
        <taxon>Bacillales</taxon>
        <taxon>Paenibacillaceae</taxon>
        <taxon>Paenibacillus</taxon>
    </lineage>
</organism>